<gene>
    <name evidence="2" type="ORF">BST85_02365</name>
</gene>
<dbReference type="Gene3D" id="3.90.550.10">
    <property type="entry name" value="Spore Coat Polysaccharide Biosynthesis Protein SpsA, Chain A"/>
    <property type="match status" value="1"/>
</dbReference>
<evidence type="ECO:0000313" key="2">
    <source>
        <dbReference type="EMBL" id="PQB03876.1"/>
    </source>
</evidence>
<dbReference type="GO" id="GO:0016758">
    <property type="term" value="F:hexosyltransferase activity"/>
    <property type="evidence" value="ECO:0007669"/>
    <property type="project" value="UniProtKB-ARBA"/>
</dbReference>
<proteinExistence type="predicted"/>
<dbReference type="PANTHER" id="PTHR22916:SF3">
    <property type="entry name" value="UDP-GLCNAC:BETAGAL BETA-1,3-N-ACETYLGLUCOSAMINYLTRANSFERASE-LIKE PROTEIN 1"/>
    <property type="match status" value="1"/>
</dbReference>
<dbReference type="InterPro" id="IPR001173">
    <property type="entry name" value="Glyco_trans_2-like"/>
</dbReference>
<dbReference type="SUPFAM" id="SSF53448">
    <property type="entry name" value="Nucleotide-diphospho-sugar transferases"/>
    <property type="match status" value="1"/>
</dbReference>
<dbReference type="RefSeq" id="WP_104811798.1">
    <property type="nucleotide sequence ID" value="NZ_MQUB01000001.1"/>
</dbReference>
<accession>A0A2S7KML7</accession>
<dbReference type="InterPro" id="IPR029044">
    <property type="entry name" value="Nucleotide-diphossugar_trans"/>
</dbReference>
<dbReference type="Proteomes" id="UP000239800">
    <property type="component" value="Unassembled WGS sequence"/>
</dbReference>
<dbReference type="OrthoDB" id="9788101at2"/>
<organism evidence="2 3">
    <name type="scientific">Aureitalea marina</name>
    <dbReference type="NCBI Taxonomy" id="930804"/>
    <lineage>
        <taxon>Bacteria</taxon>
        <taxon>Pseudomonadati</taxon>
        <taxon>Bacteroidota</taxon>
        <taxon>Flavobacteriia</taxon>
        <taxon>Flavobacteriales</taxon>
        <taxon>Flavobacteriaceae</taxon>
        <taxon>Aureitalea</taxon>
    </lineage>
</organism>
<evidence type="ECO:0000259" key="1">
    <source>
        <dbReference type="Pfam" id="PF00535"/>
    </source>
</evidence>
<reference evidence="2 3" key="1">
    <citation type="submission" date="2016-11" db="EMBL/GenBank/DDBJ databases">
        <title>Trade-off between light-utilization and light-protection in marine flavobacteria.</title>
        <authorList>
            <person name="Kumagai Y."/>
        </authorList>
    </citation>
    <scope>NUCLEOTIDE SEQUENCE [LARGE SCALE GENOMIC DNA]</scope>
    <source>
        <strain evidence="2 3">NBRC 107741</strain>
    </source>
</reference>
<protein>
    <recommendedName>
        <fullName evidence="1">Glycosyltransferase 2-like domain-containing protein</fullName>
    </recommendedName>
</protein>
<sequence>MISVITPAFNASVFLDRTMASVLAQKEVTDYIIIDDGSSDNTHDIALKWSEKDARITVLRHPDRKNHGRSESRNLGIENATESYIAFLDADDYYLPGRFAKDIRILEENRDIDAVYNAIGAHYYDSYDGPRPDWLNLTTLNERIPGNELFERMTPIGRSGWFSGNGLTVRKTFFDRVGLFNSQLEVAEDTELWIKMAMIGKLEASSIDDPVAMRGVHDKNIFNKNQKYFENVVRMYNSLIRFAQSKDVSSLRIGKLWSVRSRVIKSKHPDRYGDLLLLKDSAKFLLRNPGLIRVEGIRLQPWRSLRNVIGKTLT</sequence>
<evidence type="ECO:0000313" key="3">
    <source>
        <dbReference type="Proteomes" id="UP000239800"/>
    </source>
</evidence>
<feature type="domain" description="Glycosyltransferase 2-like" evidence="1">
    <location>
        <begin position="3"/>
        <end position="130"/>
    </location>
</feature>
<dbReference type="EMBL" id="MQUB01000001">
    <property type="protein sequence ID" value="PQB03876.1"/>
    <property type="molecule type" value="Genomic_DNA"/>
</dbReference>
<dbReference type="AlphaFoldDB" id="A0A2S7KML7"/>
<dbReference type="PANTHER" id="PTHR22916">
    <property type="entry name" value="GLYCOSYLTRANSFERASE"/>
    <property type="match status" value="1"/>
</dbReference>
<name>A0A2S7KML7_9FLAO</name>
<dbReference type="Pfam" id="PF00535">
    <property type="entry name" value="Glycos_transf_2"/>
    <property type="match status" value="1"/>
</dbReference>
<comment type="caution">
    <text evidence="2">The sequence shown here is derived from an EMBL/GenBank/DDBJ whole genome shotgun (WGS) entry which is preliminary data.</text>
</comment>
<keyword evidence="3" id="KW-1185">Reference proteome</keyword>